<evidence type="ECO:0000256" key="4">
    <source>
        <dbReference type="ARBA" id="ARBA00022692"/>
    </source>
</evidence>
<keyword evidence="4 14" id="KW-0812">Transmembrane</keyword>
<dbReference type="GO" id="GO:0009678">
    <property type="term" value="F:diphosphate hydrolysis-driven proton transmembrane transporter activity"/>
    <property type="evidence" value="ECO:0007669"/>
    <property type="project" value="UniProtKB-EC"/>
</dbReference>
<keyword evidence="8" id="KW-0460">Magnesium</keyword>
<dbReference type="PROSITE" id="PS50089">
    <property type="entry name" value="ZF_RING_2"/>
    <property type="match status" value="1"/>
</dbReference>
<dbReference type="OMA" id="IWIINID"/>
<dbReference type="PANTHER" id="PTHR31998">
    <property type="entry name" value="K(+)-INSENSITIVE PYROPHOSPHATE-ENERGIZED PROTON PUMP"/>
    <property type="match status" value="1"/>
</dbReference>
<sequence>MKYYFNKLHSQLQYFMLIENLANELQCSICLSLFSIPFVIPCGHSFCRDCIQNYGKATKSTKCPLCKQPFNLNKINLNISLQAVLNVMDQDNTKIKVDQSRKKSKSTNFFICTSNLSDEYKECLERFQKQFKIKSNSNINSKITHLISGPDNPNKPFIARRTLKYLEALVRGIWIINIDWVIESLKCDTILNEEDFEIKGDEFPTLTPKISRTRGGMYDFLRDYEFSIEVGNINKTIINQDYIETLIELCGGNIVSLKEKTQNTIIIKIVQDPQMNYTCIQCIPMIVNQKWLFDSISKFSMQNYFGYLIISIFCVLAIALFLFGFLGTNFSIKQEEDYQNLIIDYGNLYDEQEIDEQNWKQELPAYMATYLQTIEISFKELYLNQLIITIITSAGFLLIIASWLTPSGTFWGFFISFLWGTIITCIIAYMIIAVKIGTLLKIPIKANIGKEDVLKWIYGNGFFSALFIGGIITLNSLFIVLIMKAMSVQSTKPENYAIMVSGFPLGMLISGIYFREGMSVTGRGIQAACDLMIKKEQYFGDIGNNLSYTTKIAAGMSSLIGEVNFFDSMLVLSLFVSMPSIVLVNSVDYHYSDNFIGKIFGIQLVFILSWIGQLLISFLSHILKNDDAVAFTANNVRCQILMSIFLSLCFVIFSLLSIPKEFEFGDKDHSQIYREKVFNRDFMGCGFIGIVVSAILIIYYEYLTSHGYSVAQKVALISYKAPTLNIIQAYSIGNIGQIVPALLIALSLFISYKLASLVGILGLFLGYILNIYILMGISMLGTLSGDGLKLSFLAQFANNIKDRLHSITWAAKNYIVWLKITNAGALIIAAILIIGTAIFFSKTFILLLNGYNLFGFLIGFGLAYYNKGLTIFIVKTICEEALYDEKSFQLRKNKPDEEIALENFSYTYFPLKNRQGNYYVLVNLLSCTIAVLFTGIIFGHGASISLAISNLFINAIMMFQSILTGTVLKNAFIYNSYDQQQQETSQVLSVNLYGDIQGQTIEESQNIQNPYYMIYTMLITLIGIELFKHDY</sequence>
<keyword evidence="5" id="KW-0479">Metal-binding</keyword>
<evidence type="ECO:0000256" key="3">
    <source>
        <dbReference type="ARBA" id="ARBA00022448"/>
    </source>
</evidence>
<feature type="transmembrane region" description="Helical" evidence="14">
    <location>
        <begin position="951"/>
        <end position="968"/>
    </location>
</feature>
<feature type="transmembrane region" description="Helical" evidence="14">
    <location>
        <begin position="1010"/>
        <end position="1027"/>
    </location>
</feature>
<organism evidence="17 18">
    <name type="scientific">Paramecium primaurelia</name>
    <dbReference type="NCBI Taxonomy" id="5886"/>
    <lineage>
        <taxon>Eukaryota</taxon>
        <taxon>Sar</taxon>
        <taxon>Alveolata</taxon>
        <taxon>Ciliophora</taxon>
        <taxon>Intramacronucleata</taxon>
        <taxon>Oligohymenophorea</taxon>
        <taxon>Peniculida</taxon>
        <taxon>Parameciidae</taxon>
        <taxon>Paramecium</taxon>
    </lineage>
</organism>
<name>A0A8S1MWH8_PARPR</name>
<dbReference type="InterPro" id="IPR004131">
    <property type="entry name" value="PPase-energised_H-pump"/>
</dbReference>
<keyword evidence="6 13" id="KW-0863">Zinc-finger</keyword>
<dbReference type="PROSITE" id="PS00518">
    <property type="entry name" value="ZF_RING_1"/>
    <property type="match status" value="1"/>
</dbReference>
<dbReference type="InterPro" id="IPR027370">
    <property type="entry name" value="Znf-RING_euk"/>
</dbReference>
<dbReference type="GO" id="GO:0012505">
    <property type="term" value="C:endomembrane system"/>
    <property type="evidence" value="ECO:0007669"/>
    <property type="project" value="UniProtKB-SubCell"/>
</dbReference>
<reference evidence="17" key="1">
    <citation type="submission" date="2021-01" db="EMBL/GenBank/DDBJ databases">
        <authorList>
            <consortium name="Genoscope - CEA"/>
            <person name="William W."/>
        </authorList>
    </citation>
    <scope>NUCLEOTIDE SEQUENCE</scope>
</reference>
<evidence type="ECO:0000256" key="6">
    <source>
        <dbReference type="ARBA" id="ARBA00022771"/>
    </source>
</evidence>
<feature type="transmembrane region" description="Helical" evidence="14">
    <location>
        <begin position="918"/>
        <end position="939"/>
    </location>
</feature>
<dbReference type="EMBL" id="CAJJDM010000062">
    <property type="protein sequence ID" value="CAD8079194.1"/>
    <property type="molecule type" value="Genomic_DNA"/>
</dbReference>
<dbReference type="SMART" id="SM00184">
    <property type="entry name" value="RING"/>
    <property type="match status" value="1"/>
</dbReference>
<dbReference type="InterPro" id="IPR001841">
    <property type="entry name" value="Znf_RING"/>
</dbReference>
<evidence type="ECO:0000259" key="16">
    <source>
        <dbReference type="PROSITE" id="PS50172"/>
    </source>
</evidence>
<keyword evidence="11" id="KW-0406">Ion transport</keyword>
<feature type="transmembrane region" description="Helical" evidence="14">
    <location>
        <begin position="757"/>
        <end position="780"/>
    </location>
</feature>
<dbReference type="SMART" id="SM00292">
    <property type="entry name" value="BRCT"/>
    <property type="match status" value="2"/>
</dbReference>
<feature type="transmembrane region" description="Helical" evidence="14">
    <location>
        <begin position="678"/>
        <end position="700"/>
    </location>
</feature>
<keyword evidence="3" id="KW-0813">Transport</keyword>
<dbReference type="Pfam" id="PF03030">
    <property type="entry name" value="H_PPase"/>
    <property type="match status" value="1"/>
</dbReference>
<dbReference type="Proteomes" id="UP000688137">
    <property type="component" value="Unassembled WGS sequence"/>
</dbReference>
<evidence type="ECO:0000256" key="13">
    <source>
        <dbReference type="PROSITE-ProRule" id="PRU00175"/>
    </source>
</evidence>
<feature type="transmembrane region" description="Helical" evidence="14">
    <location>
        <begin position="640"/>
        <end position="658"/>
    </location>
</feature>
<evidence type="ECO:0000256" key="7">
    <source>
        <dbReference type="ARBA" id="ARBA00022833"/>
    </source>
</evidence>
<dbReference type="Pfam" id="PF00533">
    <property type="entry name" value="BRCT"/>
    <property type="match status" value="1"/>
</dbReference>
<feature type="transmembrane region" description="Helical" evidence="14">
    <location>
        <begin position="457"/>
        <end position="483"/>
    </location>
</feature>
<dbReference type="AlphaFoldDB" id="A0A8S1MWH8"/>
<evidence type="ECO:0000256" key="5">
    <source>
        <dbReference type="ARBA" id="ARBA00022723"/>
    </source>
</evidence>
<dbReference type="GO" id="GO:0008270">
    <property type="term" value="F:zinc ion binding"/>
    <property type="evidence" value="ECO:0007669"/>
    <property type="project" value="UniProtKB-KW"/>
</dbReference>
<feature type="transmembrane region" description="Helical" evidence="14">
    <location>
        <begin position="381"/>
        <end position="404"/>
    </location>
</feature>
<keyword evidence="7" id="KW-0862">Zinc</keyword>
<dbReference type="GO" id="GO:0004427">
    <property type="term" value="F:inorganic diphosphate phosphatase activity"/>
    <property type="evidence" value="ECO:0007669"/>
    <property type="project" value="InterPro"/>
</dbReference>
<keyword evidence="10 14" id="KW-1133">Transmembrane helix</keyword>
<feature type="domain" description="RING-type" evidence="15">
    <location>
        <begin position="27"/>
        <end position="67"/>
    </location>
</feature>
<feature type="transmembrane region" description="Helical" evidence="14">
    <location>
        <begin position="410"/>
        <end position="436"/>
    </location>
</feature>
<evidence type="ECO:0000256" key="10">
    <source>
        <dbReference type="ARBA" id="ARBA00022989"/>
    </source>
</evidence>
<evidence type="ECO:0000256" key="2">
    <source>
        <dbReference type="ARBA" id="ARBA00013242"/>
    </source>
</evidence>
<evidence type="ECO:0000256" key="12">
    <source>
        <dbReference type="ARBA" id="ARBA00023136"/>
    </source>
</evidence>
<feature type="domain" description="BRCT" evidence="16">
    <location>
        <begin position="216"/>
        <end position="309"/>
    </location>
</feature>
<proteinExistence type="predicted"/>
<feature type="transmembrane region" description="Helical" evidence="14">
    <location>
        <begin position="727"/>
        <end position="750"/>
    </location>
</feature>
<evidence type="ECO:0000256" key="8">
    <source>
        <dbReference type="ARBA" id="ARBA00022842"/>
    </source>
</evidence>
<dbReference type="EC" id="7.1.3.1" evidence="2"/>
<feature type="domain" description="BRCT" evidence="16">
    <location>
        <begin position="99"/>
        <end position="198"/>
    </location>
</feature>
<dbReference type="InterPro" id="IPR001357">
    <property type="entry name" value="BRCT_dom"/>
</dbReference>
<evidence type="ECO:0000256" key="1">
    <source>
        <dbReference type="ARBA" id="ARBA00004127"/>
    </source>
</evidence>
<evidence type="ECO:0000313" key="18">
    <source>
        <dbReference type="Proteomes" id="UP000688137"/>
    </source>
</evidence>
<feature type="transmembrane region" description="Helical" evidence="14">
    <location>
        <begin position="814"/>
        <end position="839"/>
    </location>
</feature>
<feature type="transmembrane region" description="Helical" evidence="14">
    <location>
        <begin position="495"/>
        <end position="514"/>
    </location>
</feature>
<evidence type="ECO:0000256" key="14">
    <source>
        <dbReference type="SAM" id="Phobius"/>
    </source>
</evidence>
<dbReference type="InterPro" id="IPR017907">
    <property type="entry name" value="Znf_RING_CS"/>
</dbReference>
<gene>
    <name evidence="17" type="ORF">PPRIM_AZ9-3.1.T0610170</name>
</gene>
<evidence type="ECO:0000256" key="11">
    <source>
        <dbReference type="ARBA" id="ARBA00023065"/>
    </source>
</evidence>
<protein>
    <recommendedName>
        <fullName evidence="2">H(+)-exporting diphosphatase</fullName>
        <ecNumber evidence="2">7.1.3.1</ecNumber>
    </recommendedName>
</protein>
<comment type="caution">
    <text evidence="17">The sequence shown here is derived from an EMBL/GenBank/DDBJ whole genome shotgun (WGS) entry which is preliminary data.</text>
</comment>
<keyword evidence="18" id="KW-1185">Reference proteome</keyword>
<keyword evidence="12 14" id="KW-0472">Membrane</keyword>
<comment type="subcellular location">
    <subcellularLocation>
        <location evidence="1">Endomembrane system</location>
        <topology evidence="1">Multi-pass membrane protein</topology>
    </subcellularLocation>
</comment>
<evidence type="ECO:0000313" key="17">
    <source>
        <dbReference type="EMBL" id="CAD8079194.1"/>
    </source>
</evidence>
<feature type="transmembrane region" description="Helical" evidence="14">
    <location>
        <begin position="846"/>
        <end position="865"/>
    </location>
</feature>
<evidence type="ECO:0000259" key="15">
    <source>
        <dbReference type="PROSITE" id="PS50089"/>
    </source>
</evidence>
<keyword evidence="9" id="KW-1278">Translocase</keyword>
<dbReference type="Pfam" id="PF13445">
    <property type="entry name" value="zf-RING_UBOX"/>
    <property type="match status" value="1"/>
</dbReference>
<dbReference type="PROSITE" id="PS50172">
    <property type="entry name" value="BRCT"/>
    <property type="match status" value="2"/>
</dbReference>
<feature type="transmembrane region" description="Helical" evidence="14">
    <location>
        <begin position="599"/>
        <end position="620"/>
    </location>
</feature>
<feature type="transmembrane region" description="Helical" evidence="14">
    <location>
        <begin position="304"/>
        <end position="326"/>
    </location>
</feature>
<accession>A0A8S1MWH8</accession>
<dbReference type="GO" id="GO:0016020">
    <property type="term" value="C:membrane"/>
    <property type="evidence" value="ECO:0007669"/>
    <property type="project" value="InterPro"/>
</dbReference>
<evidence type="ECO:0000256" key="9">
    <source>
        <dbReference type="ARBA" id="ARBA00022967"/>
    </source>
</evidence>